<dbReference type="Gene3D" id="3.40.50.2300">
    <property type="match status" value="1"/>
</dbReference>
<dbReference type="EC" id="2.7.13.3" evidence="2"/>
<evidence type="ECO:0000256" key="1">
    <source>
        <dbReference type="ARBA" id="ARBA00000085"/>
    </source>
</evidence>
<evidence type="ECO:0000256" key="2">
    <source>
        <dbReference type="ARBA" id="ARBA00012438"/>
    </source>
</evidence>
<dbReference type="InterPro" id="IPR036890">
    <property type="entry name" value="HATPase_C_sf"/>
</dbReference>
<dbReference type="Gene3D" id="3.30.565.10">
    <property type="entry name" value="Histidine kinase-like ATPase, C-terminal domain"/>
    <property type="match status" value="1"/>
</dbReference>
<gene>
    <name evidence="10" type="ORF">CSOL1703_00011077</name>
</gene>
<dbReference type="InterPro" id="IPR003594">
    <property type="entry name" value="HATPase_dom"/>
</dbReference>
<dbReference type="SUPFAM" id="SSF55874">
    <property type="entry name" value="ATPase domain of HSP90 chaperone/DNA topoisomerase II/histidine kinase"/>
    <property type="match status" value="1"/>
</dbReference>
<reference evidence="10 11" key="2">
    <citation type="submission" date="2021-10" db="EMBL/GenBank/DDBJ databases">
        <authorList>
            <person name="Piombo E."/>
        </authorList>
    </citation>
    <scope>NUCLEOTIDE SEQUENCE [LARGE SCALE GENOMIC DNA]</scope>
</reference>
<keyword evidence="3 6" id="KW-0597">Phosphoprotein</keyword>
<dbReference type="SUPFAM" id="SSF52172">
    <property type="entry name" value="CheY-like"/>
    <property type="match status" value="1"/>
</dbReference>
<dbReference type="CDD" id="cd17546">
    <property type="entry name" value="REC_hyHK_CKI1_RcsC-like"/>
    <property type="match status" value="1"/>
</dbReference>
<evidence type="ECO:0000256" key="4">
    <source>
        <dbReference type="ARBA" id="ARBA00022679"/>
    </source>
</evidence>
<comment type="caution">
    <text evidence="10">The sequence shown here is derived from an EMBL/GenBank/DDBJ whole genome shotgun (WGS) entry which is preliminary data.</text>
</comment>
<dbReference type="InterPro" id="IPR001789">
    <property type="entry name" value="Sig_transdc_resp-reg_receiver"/>
</dbReference>
<evidence type="ECO:0000256" key="5">
    <source>
        <dbReference type="ARBA" id="ARBA00022777"/>
    </source>
</evidence>
<dbReference type="InterPro" id="IPR005467">
    <property type="entry name" value="His_kinase_dom"/>
</dbReference>
<dbReference type="AlphaFoldDB" id="A0A9N9YYI2"/>
<dbReference type="Gene3D" id="1.10.287.130">
    <property type="match status" value="1"/>
</dbReference>
<accession>A0A9N9YYI2</accession>
<dbReference type="SMART" id="SM00388">
    <property type="entry name" value="HisKA"/>
    <property type="match status" value="1"/>
</dbReference>
<dbReference type="GO" id="GO:0009927">
    <property type="term" value="F:histidine phosphotransfer kinase activity"/>
    <property type="evidence" value="ECO:0007669"/>
    <property type="project" value="TreeGrafter"/>
</dbReference>
<proteinExistence type="predicted"/>
<feature type="domain" description="Histidine kinase" evidence="8">
    <location>
        <begin position="412"/>
        <end position="648"/>
    </location>
</feature>
<dbReference type="Pfam" id="PF00072">
    <property type="entry name" value="Response_reg"/>
    <property type="match status" value="1"/>
</dbReference>
<comment type="catalytic activity">
    <reaction evidence="1">
        <text>ATP + protein L-histidine = ADP + protein N-phospho-L-histidine.</text>
        <dbReference type="EC" id="2.7.13.3"/>
    </reaction>
</comment>
<dbReference type="InterPro" id="IPR003661">
    <property type="entry name" value="HisK_dim/P_dom"/>
</dbReference>
<evidence type="ECO:0000313" key="11">
    <source>
        <dbReference type="Proteomes" id="UP000775872"/>
    </source>
</evidence>
<dbReference type="Pfam" id="PF00512">
    <property type="entry name" value="HisKA"/>
    <property type="match status" value="1"/>
</dbReference>
<dbReference type="GO" id="GO:0005886">
    <property type="term" value="C:plasma membrane"/>
    <property type="evidence" value="ECO:0007669"/>
    <property type="project" value="TreeGrafter"/>
</dbReference>
<dbReference type="InterPro" id="IPR011006">
    <property type="entry name" value="CheY-like_superfamily"/>
</dbReference>
<evidence type="ECO:0000256" key="6">
    <source>
        <dbReference type="PROSITE-ProRule" id="PRU00169"/>
    </source>
</evidence>
<dbReference type="PROSITE" id="PS50109">
    <property type="entry name" value="HIS_KIN"/>
    <property type="match status" value="1"/>
</dbReference>
<dbReference type="CDD" id="cd00075">
    <property type="entry name" value="HATPase"/>
    <property type="match status" value="1"/>
</dbReference>
<dbReference type="PROSITE" id="PS50110">
    <property type="entry name" value="RESPONSE_REGULATORY"/>
    <property type="match status" value="1"/>
</dbReference>
<dbReference type="EMBL" id="CABFOC020000011">
    <property type="protein sequence ID" value="CAH0045330.1"/>
    <property type="molecule type" value="Genomic_DNA"/>
</dbReference>
<sequence>MTSTRRPGVSFFPRADAAVLTSQHEPLPARERTVGPIYDPRNFDKPIEPWPLAFGESLYPPKSDPFAPASIPEKPPCLTEPYLRAFLARNERLRLSMLWYYTRGILDEPEFRAGLQEKVQLAQESTGWEFAIAGILDINFYIRIATVGVAISILPRGETLCAHTVTQPPGSIFLLPNMLEDWRFQKSPYIESGGLLAYAGAPLRLQTGDGDCVGLGSLCVASSTAQEPLTKIQQQTLVRLADWVSADIVQCARARRQKDRRQMWELAAAAQREVDETSSQEPVFKILETIYPEATITLQPSRDAQIDIEGQGSVPLSDFESGLWEDIEYIDDFIAKSNQREPPSTKVVRILASPCESISGPSFLVISSRDFRLIFDDIDLWFVQLCAAMISQLWHKLLLEEALVAKEKFLRGFSHQLRTPIHGILGSVELLAEVLKPKLPSGNTHPLSEAEEKVRAAEPSLYLDTIKIAGRDLISIVNSMITLNRWADIAMADRCYSVHTVCDLETELGDEIHKMLVEDPRYRSSILFESTNDVSFKIDIGLLRDCLLPLVINAIQNTQDGMIKVKITAHPNAKELVVDIEDNGRGIRPDDYQRIFEPYEKVDTHSGGAGLGLTLASKFATLLHGSITLESSTIGRGSHFRATFRKVEFSQTETSPPPPKPQSLPLQFYVKEPSSEDLSLHNCFSNFLVRNGFTRSNQKEDCCVTLLDYLADLKHRDKSQIPPGKVGVCLIPTTEKESCLEQASNDIIFLTGPFSTSKMHSTLEEVNRRLEKLGTLPEDPPQISAPPPNQPQLEEGLVEKELPAKPKPSEVPITESSEPAAPEPEPAKPVAPEALPSPIPIAETREADLGSVPIPTRAPKPTTLLVDDNAINLRIMQMYCTKRGLPYLCAKDGREAVETFSKHQAEAAEGKGSPIELVFMDLQMPVCDGIEATQMIRQLEKEKQWTESTVFIVTGQDSPPDRAAADGAGAHEYYVKPVSVATLDLGVVRYFPAFKAK</sequence>
<evidence type="ECO:0000256" key="7">
    <source>
        <dbReference type="SAM" id="MobiDB-lite"/>
    </source>
</evidence>
<dbReference type="PRINTS" id="PR00344">
    <property type="entry name" value="BCTRLSENSOR"/>
</dbReference>
<dbReference type="InterPro" id="IPR036097">
    <property type="entry name" value="HisK_dim/P_sf"/>
</dbReference>
<reference evidence="11" key="1">
    <citation type="submission" date="2019-06" db="EMBL/GenBank/DDBJ databases">
        <authorList>
            <person name="Broberg M."/>
        </authorList>
    </citation>
    <scope>NUCLEOTIDE SEQUENCE [LARGE SCALE GENOMIC DNA]</scope>
</reference>
<evidence type="ECO:0000256" key="3">
    <source>
        <dbReference type="ARBA" id="ARBA00022553"/>
    </source>
</evidence>
<dbReference type="CDD" id="cd00082">
    <property type="entry name" value="HisKA"/>
    <property type="match status" value="1"/>
</dbReference>
<feature type="modified residue" description="4-aspartylphosphate" evidence="6">
    <location>
        <position position="921"/>
    </location>
</feature>
<protein>
    <recommendedName>
        <fullName evidence="2">histidine kinase</fullName>
        <ecNumber evidence="2">2.7.13.3</ecNumber>
    </recommendedName>
</protein>
<evidence type="ECO:0000259" key="8">
    <source>
        <dbReference type="PROSITE" id="PS50109"/>
    </source>
</evidence>
<feature type="compositionally biased region" description="Pro residues" evidence="7">
    <location>
        <begin position="821"/>
        <end position="836"/>
    </location>
</feature>
<dbReference type="Pfam" id="PF02518">
    <property type="entry name" value="HATPase_c"/>
    <property type="match status" value="1"/>
</dbReference>
<keyword evidence="11" id="KW-1185">Reference proteome</keyword>
<feature type="region of interest" description="Disordered" evidence="7">
    <location>
        <begin position="803"/>
        <end position="836"/>
    </location>
</feature>
<feature type="domain" description="Response regulatory" evidence="9">
    <location>
        <begin position="862"/>
        <end position="991"/>
    </location>
</feature>
<dbReference type="SUPFAM" id="SSF47384">
    <property type="entry name" value="Homodimeric domain of signal transducing histidine kinase"/>
    <property type="match status" value="1"/>
</dbReference>
<organism evidence="10 11">
    <name type="scientific">Clonostachys solani</name>
    <dbReference type="NCBI Taxonomy" id="160281"/>
    <lineage>
        <taxon>Eukaryota</taxon>
        <taxon>Fungi</taxon>
        <taxon>Dikarya</taxon>
        <taxon>Ascomycota</taxon>
        <taxon>Pezizomycotina</taxon>
        <taxon>Sordariomycetes</taxon>
        <taxon>Hypocreomycetidae</taxon>
        <taxon>Hypocreales</taxon>
        <taxon>Bionectriaceae</taxon>
        <taxon>Clonostachys</taxon>
    </lineage>
</organism>
<dbReference type="GO" id="GO:0000155">
    <property type="term" value="F:phosphorelay sensor kinase activity"/>
    <property type="evidence" value="ECO:0007669"/>
    <property type="project" value="InterPro"/>
</dbReference>
<keyword evidence="4" id="KW-0808">Transferase</keyword>
<evidence type="ECO:0000259" key="9">
    <source>
        <dbReference type="PROSITE" id="PS50110"/>
    </source>
</evidence>
<dbReference type="InterPro" id="IPR029016">
    <property type="entry name" value="GAF-like_dom_sf"/>
</dbReference>
<dbReference type="SMART" id="SM00387">
    <property type="entry name" value="HATPase_c"/>
    <property type="match status" value="1"/>
</dbReference>
<dbReference type="InterPro" id="IPR004358">
    <property type="entry name" value="Sig_transdc_His_kin-like_C"/>
</dbReference>
<dbReference type="SMART" id="SM00448">
    <property type="entry name" value="REC"/>
    <property type="match status" value="1"/>
</dbReference>
<dbReference type="PANTHER" id="PTHR43047:SF72">
    <property type="entry name" value="OSMOSENSING HISTIDINE PROTEIN KINASE SLN1"/>
    <property type="match status" value="1"/>
</dbReference>
<dbReference type="SUPFAM" id="SSF55781">
    <property type="entry name" value="GAF domain-like"/>
    <property type="match status" value="1"/>
</dbReference>
<dbReference type="Gene3D" id="3.30.450.40">
    <property type="match status" value="1"/>
</dbReference>
<evidence type="ECO:0000313" key="10">
    <source>
        <dbReference type="EMBL" id="CAH0045330.1"/>
    </source>
</evidence>
<keyword evidence="5" id="KW-0418">Kinase</keyword>
<dbReference type="PANTHER" id="PTHR43047">
    <property type="entry name" value="TWO-COMPONENT HISTIDINE PROTEIN KINASE"/>
    <property type="match status" value="1"/>
</dbReference>
<dbReference type="OrthoDB" id="21225at2759"/>
<dbReference type="Proteomes" id="UP000775872">
    <property type="component" value="Unassembled WGS sequence"/>
</dbReference>
<name>A0A9N9YYI2_9HYPO</name>